<accession>A0AC60PYJ6</accession>
<keyword evidence="2" id="KW-1185">Reference proteome</keyword>
<evidence type="ECO:0000313" key="2">
    <source>
        <dbReference type="Proteomes" id="UP000805193"/>
    </source>
</evidence>
<reference evidence="1 2" key="1">
    <citation type="journal article" date="2020" name="Cell">
        <title>Large-Scale Comparative Analyses of Tick Genomes Elucidate Their Genetic Diversity and Vector Capacities.</title>
        <authorList>
            <consortium name="Tick Genome and Microbiome Consortium (TIGMIC)"/>
            <person name="Jia N."/>
            <person name="Wang J."/>
            <person name="Shi W."/>
            <person name="Du L."/>
            <person name="Sun Y."/>
            <person name="Zhan W."/>
            <person name="Jiang J.F."/>
            <person name="Wang Q."/>
            <person name="Zhang B."/>
            <person name="Ji P."/>
            <person name="Bell-Sakyi L."/>
            <person name="Cui X.M."/>
            <person name="Yuan T.T."/>
            <person name="Jiang B.G."/>
            <person name="Yang W.F."/>
            <person name="Lam T.T."/>
            <person name="Chang Q.C."/>
            <person name="Ding S.J."/>
            <person name="Wang X.J."/>
            <person name="Zhu J.G."/>
            <person name="Ruan X.D."/>
            <person name="Zhao L."/>
            <person name="Wei J.T."/>
            <person name="Ye R.Z."/>
            <person name="Que T.C."/>
            <person name="Du C.H."/>
            <person name="Zhou Y.H."/>
            <person name="Cheng J.X."/>
            <person name="Dai P.F."/>
            <person name="Guo W.B."/>
            <person name="Han X.H."/>
            <person name="Huang E.J."/>
            <person name="Li L.F."/>
            <person name="Wei W."/>
            <person name="Gao Y.C."/>
            <person name="Liu J.Z."/>
            <person name="Shao H.Z."/>
            <person name="Wang X."/>
            <person name="Wang C.C."/>
            <person name="Yang T.C."/>
            <person name="Huo Q.B."/>
            <person name="Li W."/>
            <person name="Chen H.Y."/>
            <person name="Chen S.E."/>
            <person name="Zhou L.G."/>
            <person name="Ni X.B."/>
            <person name="Tian J.H."/>
            <person name="Sheng Y."/>
            <person name="Liu T."/>
            <person name="Pan Y.S."/>
            <person name="Xia L.Y."/>
            <person name="Li J."/>
            <person name="Zhao F."/>
            <person name="Cao W.C."/>
        </authorList>
    </citation>
    <scope>NUCLEOTIDE SEQUENCE [LARGE SCALE GENOMIC DNA]</scope>
    <source>
        <strain evidence="1">Iper-2018</strain>
    </source>
</reference>
<proteinExistence type="predicted"/>
<sequence length="435" mass="47431">MALKWQGDAPVAAFVVVSVCTFVAISMTPPLLYVLMVACNMALSIALWFLVRRALSAVEDLPVDAKAVFVTGCDSGLGHHVAGSLRDKGLTVYAGCLDPDSEGARLLRTSGVRVFHVDYLRHDTLVGAYAGIRDAGKGLWAIVACAGQTTYGELEWTPCEELVRVIDVNVLGTLELVSLGLGLVKASRGRIVVFTGLHGRLSIPGMVVPSAASAALCQYADGLRREMVKFGVQVCTVEPAFYRFARSSQTFAGSLWAAFFAYYGHPTPAAVCTPRRTGTTDRDAVSTALDSLTKRMDPAVREAYGESYLETFRSSFPKRLWRFSRGDLDEVSDAVLGALLSPEVNVRYRCCSWRQVFTWAVLELLPRRIGDYFMLVQFTPRYRVMAVAPRSPPDLTSVEESHVDVLRELYGSPPGSPFVSGSPPIQADVSQTTRP</sequence>
<gene>
    <name evidence="1" type="ORF">HPB47_027081</name>
</gene>
<organism evidence="1 2">
    <name type="scientific">Ixodes persulcatus</name>
    <name type="common">Taiga tick</name>
    <dbReference type="NCBI Taxonomy" id="34615"/>
    <lineage>
        <taxon>Eukaryota</taxon>
        <taxon>Metazoa</taxon>
        <taxon>Ecdysozoa</taxon>
        <taxon>Arthropoda</taxon>
        <taxon>Chelicerata</taxon>
        <taxon>Arachnida</taxon>
        <taxon>Acari</taxon>
        <taxon>Parasitiformes</taxon>
        <taxon>Ixodida</taxon>
        <taxon>Ixodoidea</taxon>
        <taxon>Ixodidae</taxon>
        <taxon>Ixodinae</taxon>
        <taxon>Ixodes</taxon>
    </lineage>
</organism>
<protein>
    <submittedName>
        <fullName evidence="1">Uncharacterized protein</fullName>
    </submittedName>
</protein>
<name>A0AC60PYJ6_IXOPE</name>
<dbReference type="EMBL" id="JABSTQ010009804">
    <property type="protein sequence ID" value="KAG0425775.1"/>
    <property type="molecule type" value="Genomic_DNA"/>
</dbReference>
<dbReference type="Proteomes" id="UP000805193">
    <property type="component" value="Unassembled WGS sequence"/>
</dbReference>
<comment type="caution">
    <text evidence="1">The sequence shown here is derived from an EMBL/GenBank/DDBJ whole genome shotgun (WGS) entry which is preliminary data.</text>
</comment>
<evidence type="ECO:0000313" key="1">
    <source>
        <dbReference type="EMBL" id="KAG0425775.1"/>
    </source>
</evidence>